<dbReference type="EMBL" id="CP053073">
    <property type="protein sequence ID" value="QJR15313.1"/>
    <property type="molecule type" value="Genomic_DNA"/>
</dbReference>
<comment type="similarity">
    <text evidence="4 19">In the C-terminal section; belongs to the NnrD/CARKD family.</text>
</comment>
<keyword evidence="23" id="KW-1185">Reference proteome</keyword>
<comment type="cofactor">
    <cofactor evidence="18 19">
        <name>K(+)</name>
        <dbReference type="ChEBI" id="CHEBI:29103"/>
    </cofactor>
    <text evidence="18 19">Binds 1 potassium ion per subunit.</text>
</comment>
<evidence type="ECO:0000313" key="22">
    <source>
        <dbReference type="EMBL" id="QJR15313.1"/>
    </source>
</evidence>
<accession>A0A6M4H9A7</accession>
<dbReference type="PROSITE" id="PS51385">
    <property type="entry name" value="YJEF_N"/>
    <property type="match status" value="1"/>
</dbReference>
<dbReference type="PANTHER" id="PTHR12592">
    <property type="entry name" value="ATP-DEPENDENT (S)-NAD(P)H-HYDRATE DEHYDRATASE FAMILY MEMBER"/>
    <property type="match status" value="1"/>
</dbReference>
<dbReference type="GO" id="GO:0046872">
    <property type="term" value="F:metal ion binding"/>
    <property type="evidence" value="ECO:0007669"/>
    <property type="project" value="UniProtKB-UniRule"/>
</dbReference>
<feature type="binding site" evidence="17">
    <location>
        <position position="302"/>
    </location>
    <ligand>
        <name>(6S)-NADPHX</name>
        <dbReference type="ChEBI" id="CHEBI:64076"/>
    </ligand>
</feature>
<name>A0A6M4H9A7_9PROT</name>
<feature type="domain" description="YjeF C-terminal" evidence="20">
    <location>
        <begin position="214"/>
        <end position="489"/>
    </location>
</feature>
<evidence type="ECO:0000256" key="5">
    <source>
        <dbReference type="ARBA" id="ARBA00022723"/>
    </source>
</evidence>
<keyword evidence="10 17" id="KW-0520">NAD</keyword>
<dbReference type="FunCoup" id="A0A6M4H9A7">
    <property type="interactions" value="302"/>
</dbReference>
<evidence type="ECO:0000256" key="2">
    <source>
        <dbReference type="ARBA" id="ARBA00000909"/>
    </source>
</evidence>
<evidence type="ECO:0000256" key="11">
    <source>
        <dbReference type="ARBA" id="ARBA00023235"/>
    </source>
</evidence>
<dbReference type="InterPro" id="IPR000631">
    <property type="entry name" value="CARKD"/>
</dbReference>
<protein>
    <recommendedName>
        <fullName evidence="19">Bifunctional NAD(P)H-hydrate repair enzyme</fullName>
    </recommendedName>
    <alternativeName>
        <fullName evidence="19">Nicotinamide nucleotide repair protein</fullName>
    </alternativeName>
    <domain>
        <recommendedName>
            <fullName evidence="19">ADP-dependent (S)-NAD(P)H-hydrate dehydratase</fullName>
            <ecNumber evidence="19">4.2.1.136</ecNumber>
        </recommendedName>
        <alternativeName>
            <fullName evidence="19">ADP-dependent NAD(P)HX dehydratase</fullName>
        </alternativeName>
    </domain>
    <domain>
        <recommendedName>
            <fullName evidence="19">NAD(P)H-hydrate epimerase</fullName>
            <ecNumber evidence="19">5.1.99.6</ecNumber>
        </recommendedName>
    </domain>
</protein>
<comment type="function">
    <text evidence="14 19">Bifunctional enzyme that catalyzes the epimerization of the S- and R-forms of NAD(P)HX and the dehydration of the S-form of NAD(P)HX at the expense of ADP, which is converted to AMP. This allows the repair of both epimers of NAD(P)HX, a damaged form of NAD(P)H that is a result of enzymatic or heat-dependent hydration.</text>
</comment>
<evidence type="ECO:0000259" key="21">
    <source>
        <dbReference type="PROSITE" id="PS51385"/>
    </source>
</evidence>
<comment type="function">
    <text evidence="17">Catalyzes the dehydration of the S-form of NAD(P)HX at the expense of ADP, which is converted to AMP. Together with NAD(P)HX epimerase, which catalyzes the epimerization of the S- and R-forms, the enzyme allows the repair of both epimers of NAD(P)HX, a damaged form of NAD(P)H that is a result of enzymatic or heat-dependent hydration.</text>
</comment>
<dbReference type="CDD" id="cd01171">
    <property type="entry name" value="YXKO-related"/>
    <property type="match status" value="1"/>
</dbReference>
<dbReference type="SUPFAM" id="SSF64153">
    <property type="entry name" value="YjeF N-terminal domain-like"/>
    <property type="match status" value="1"/>
</dbReference>
<dbReference type="PANTHER" id="PTHR12592:SF0">
    <property type="entry name" value="ATP-DEPENDENT (S)-NAD(P)H-HYDRATE DEHYDRATASE"/>
    <property type="match status" value="1"/>
</dbReference>
<feature type="binding site" evidence="18">
    <location>
        <position position="132"/>
    </location>
    <ligand>
        <name>(6S)-NADPHX</name>
        <dbReference type="ChEBI" id="CHEBI:64076"/>
    </ligand>
</feature>
<organism evidence="22 23">
    <name type="scientific">Usitatibacter palustris</name>
    <dbReference type="NCBI Taxonomy" id="2732487"/>
    <lineage>
        <taxon>Bacteria</taxon>
        <taxon>Pseudomonadati</taxon>
        <taxon>Pseudomonadota</taxon>
        <taxon>Betaproteobacteria</taxon>
        <taxon>Nitrosomonadales</taxon>
        <taxon>Usitatibacteraceae</taxon>
        <taxon>Usitatibacter</taxon>
    </lineage>
</organism>
<feature type="binding site" evidence="18">
    <location>
        <begin position="121"/>
        <end position="127"/>
    </location>
    <ligand>
        <name>(6S)-NADPHX</name>
        <dbReference type="ChEBI" id="CHEBI:64076"/>
    </ligand>
</feature>
<dbReference type="EC" id="4.2.1.136" evidence="19"/>
<dbReference type="Gene3D" id="3.40.1190.20">
    <property type="match status" value="1"/>
</dbReference>
<dbReference type="NCBIfam" id="TIGR00197">
    <property type="entry name" value="yjeF_nterm"/>
    <property type="match status" value="1"/>
</dbReference>
<evidence type="ECO:0000256" key="14">
    <source>
        <dbReference type="ARBA" id="ARBA00025153"/>
    </source>
</evidence>
<dbReference type="GO" id="GO:0046496">
    <property type="term" value="P:nicotinamide nucleotide metabolic process"/>
    <property type="evidence" value="ECO:0007669"/>
    <property type="project" value="UniProtKB-UniRule"/>
</dbReference>
<evidence type="ECO:0000256" key="10">
    <source>
        <dbReference type="ARBA" id="ARBA00023027"/>
    </source>
</evidence>
<comment type="similarity">
    <text evidence="3 19">In the N-terminal section; belongs to the NnrE/AIBP family.</text>
</comment>
<keyword evidence="5 18" id="KW-0479">Metal-binding</keyword>
<dbReference type="SUPFAM" id="SSF53613">
    <property type="entry name" value="Ribokinase-like"/>
    <property type="match status" value="1"/>
</dbReference>
<dbReference type="Gene3D" id="3.40.50.10260">
    <property type="entry name" value="YjeF N-terminal domain"/>
    <property type="match status" value="1"/>
</dbReference>
<dbReference type="NCBIfam" id="TIGR00196">
    <property type="entry name" value="yjeF_cterm"/>
    <property type="match status" value="1"/>
</dbReference>
<comment type="similarity">
    <text evidence="18">Belongs to the NnrE/AIBP family.</text>
</comment>
<reference evidence="22 23" key="1">
    <citation type="submission" date="2020-04" db="EMBL/GenBank/DDBJ databases">
        <title>Usitatibacter rugosus gen. nov., sp. nov. and Usitatibacter palustris sp. nov., novel members of Usitatibacteraceae fam. nov. within the order Nitrosomonadales isolated from soil.</title>
        <authorList>
            <person name="Huber K.J."/>
            <person name="Neumann-Schaal M."/>
            <person name="Geppert A."/>
            <person name="Luckner M."/>
            <person name="Wanner G."/>
            <person name="Overmann J."/>
        </authorList>
    </citation>
    <scope>NUCLEOTIDE SEQUENCE [LARGE SCALE GENOMIC DNA]</scope>
    <source>
        <strain evidence="22 23">Swamp67</strain>
    </source>
</reference>
<comment type="similarity">
    <text evidence="17">Belongs to the NnrD/CARKD family.</text>
</comment>
<keyword evidence="7 17" id="KW-0067">ATP-binding</keyword>
<evidence type="ECO:0000256" key="18">
    <source>
        <dbReference type="HAMAP-Rule" id="MF_01966"/>
    </source>
</evidence>
<dbReference type="InterPro" id="IPR004443">
    <property type="entry name" value="YjeF_N_dom"/>
</dbReference>
<evidence type="ECO:0000313" key="23">
    <source>
        <dbReference type="Proteomes" id="UP000503096"/>
    </source>
</evidence>
<feature type="binding site" evidence="18">
    <location>
        <position position="117"/>
    </location>
    <ligand>
        <name>K(+)</name>
        <dbReference type="ChEBI" id="CHEBI:29103"/>
    </ligand>
</feature>
<dbReference type="InParanoid" id="A0A6M4H9A7"/>
<comment type="cofactor">
    <cofactor evidence="17">
        <name>Mg(2+)</name>
        <dbReference type="ChEBI" id="CHEBI:18420"/>
    </cofactor>
</comment>
<dbReference type="Pfam" id="PF03853">
    <property type="entry name" value="YjeF_N"/>
    <property type="match status" value="1"/>
</dbReference>
<evidence type="ECO:0000256" key="17">
    <source>
        <dbReference type="HAMAP-Rule" id="MF_01965"/>
    </source>
</evidence>
<evidence type="ECO:0000256" key="9">
    <source>
        <dbReference type="ARBA" id="ARBA00022958"/>
    </source>
</evidence>
<evidence type="ECO:0000256" key="4">
    <source>
        <dbReference type="ARBA" id="ARBA00009524"/>
    </source>
</evidence>
<comment type="catalytic activity">
    <reaction evidence="15 17 19">
        <text>(6S)-NADHX + ADP = AMP + phosphate + NADH + H(+)</text>
        <dbReference type="Rhea" id="RHEA:32223"/>
        <dbReference type="ChEBI" id="CHEBI:15378"/>
        <dbReference type="ChEBI" id="CHEBI:43474"/>
        <dbReference type="ChEBI" id="CHEBI:57945"/>
        <dbReference type="ChEBI" id="CHEBI:64074"/>
        <dbReference type="ChEBI" id="CHEBI:456215"/>
        <dbReference type="ChEBI" id="CHEBI:456216"/>
        <dbReference type="EC" id="4.2.1.136"/>
    </reaction>
</comment>
<keyword evidence="8 17" id="KW-0521">NADP</keyword>
<evidence type="ECO:0000256" key="3">
    <source>
        <dbReference type="ARBA" id="ARBA00006001"/>
    </source>
</evidence>
<dbReference type="PIRSF" id="PIRSF017184">
    <property type="entry name" value="Nnr"/>
    <property type="match status" value="1"/>
</dbReference>
<feature type="binding site" evidence="17">
    <location>
        <position position="249"/>
    </location>
    <ligand>
        <name>(6S)-NADPHX</name>
        <dbReference type="ChEBI" id="CHEBI:64076"/>
    </ligand>
</feature>
<evidence type="ECO:0000259" key="20">
    <source>
        <dbReference type="PROSITE" id="PS51383"/>
    </source>
</evidence>
<evidence type="ECO:0000256" key="6">
    <source>
        <dbReference type="ARBA" id="ARBA00022741"/>
    </source>
</evidence>
<feature type="domain" description="YjeF N-terminal" evidence="21">
    <location>
        <begin position="5"/>
        <end position="207"/>
    </location>
</feature>
<evidence type="ECO:0000256" key="1">
    <source>
        <dbReference type="ARBA" id="ARBA00000013"/>
    </source>
</evidence>
<dbReference type="GO" id="GO:0005524">
    <property type="term" value="F:ATP binding"/>
    <property type="evidence" value="ECO:0007669"/>
    <property type="project" value="UniProtKB-UniRule"/>
</dbReference>
<feature type="binding site" evidence="17">
    <location>
        <position position="428"/>
    </location>
    <ligand>
        <name>AMP</name>
        <dbReference type="ChEBI" id="CHEBI:456215"/>
    </ligand>
</feature>
<dbReference type="InterPro" id="IPR030677">
    <property type="entry name" value="Nnr"/>
</dbReference>
<comment type="subunit">
    <text evidence="17">Homotetramer.</text>
</comment>
<comment type="catalytic activity">
    <reaction evidence="16 17 19">
        <text>(6S)-NADPHX + ADP = AMP + phosphate + NADPH + H(+)</text>
        <dbReference type="Rhea" id="RHEA:32235"/>
        <dbReference type="ChEBI" id="CHEBI:15378"/>
        <dbReference type="ChEBI" id="CHEBI:43474"/>
        <dbReference type="ChEBI" id="CHEBI:57783"/>
        <dbReference type="ChEBI" id="CHEBI:64076"/>
        <dbReference type="ChEBI" id="CHEBI:456215"/>
        <dbReference type="ChEBI" id="CHEBI:456216"/>
        <dbReference type="EC" id="4.2.1.136"/>
    </reaction>
</comment>
<dbReference type="PROSITE" id="PS51383">
    <property type="entry name" value="YJEF_C_3"/>
    <property type="match status" value="1"/>
</dbReference>
<feature type="binding site" evidence="18">
    <location>
        <position position="153"/>
    </location>
    <ligand>
        <name>K(+)</name>
        <dbReference type="ChEBI" id="CHEBI:29103"/>
    </ligand>
</feature>
<evidence type="ECO:0000256" key="8">
    <source>
        <dbReference type="ARBA" id="ARBA00022857"/>
    </source>
</evidence>
<evidence type="ECO:0000256" key="7">
    <source>
        <dbReference type="ARBA" id="ARBA00022840"/>
    </source>
</evidence>
<keyword evidence="12 17" id="KW-0456">Lyase</keyword>
<dbReference type="HAMAP" id="MF_01965">
    <property type="entry name" value="NADHX_dehydratase"/>
    <property type="match status" value="1"/>
</dbReference>
<comment type="catalytic activity">
    <reaction evidence="2 18 19">
        <text>(6R)-NADPHX = (6S)-NADPHX</text>
        <dbReference type="Rhea" id="RHEA:32227"/>
        <dbReference type="ChEBI" id="CHEBI:64076"/>
        <dbReference type="ChEBI" id="CHEBI:64077"/>
        <dbReference type="EC" id="5.1.99.6"/>
    </reaction>
</comment>
<dbReference type="RefSeq" id="WP_171162475.1">
    <property type="nucleotide sequence ID" value="NZ_CP053073.1"/>
</dbReference>
<dbReference type="InterPro" id="IPR029056">
    <property type="entry name" value="Ribokinase-like"/>
</dbReference>
<evidence type="ECO:0000256" key="19">
    <source>
        <dbReference type="PIRNR" id="PIRNR017184"/>
    </source>
</evidence>
<gene>
    <name evidence="22" type="primary">nnr</name>
    <name evidence="17" type="synonym">nnrD</name>
    <name evidence="18" type="synonym">nnrE</name>
    <name evidence="22" type="ORF">DSM104440_02132</name>
</gene>
<dbReference type="GO" id="GO:0052855">
    <property type="term" value="F:ADP-dependent NAD(P)H-hydrate dehydratase activity"/>
    <property type="evidence" value="ECO:0007669"/>
    <property type="project" value="UniProtKB-UniRule"/>
</dbReference>
<dbReference type="Proteomes" id="UP000503096">
    <property type="component" value="Chromosome"/>
</dbReference>
<keyword evidence="6 17" id="KW-0547">Nucleotide-binding</keyword>
<dbReference type="HAMAP" id="MF_01966">
    <property type="entry name" value="NADHX_epimerase"/>
    <property type="match status" value="1"/>
</dbReference>
<dbReference type="InterPro" id="IPR036652">
    <property type="entry name" value="YjeF_N_dom_sf"/>
</dbReference>
<feature type="binding site" evidence="17">
    <location>
        <position position="429"/>
    </location>
    <ligand>
        <name>(6S)-NADPHX</name>
        <dbReference type="ChEBI" id="CHEBI:64076"/>
    </ligand>
</feature>
<keyword evidence="9 18" id="KW-0630">Potassium</keyword>
<dbReference type="GO" id="GO:0110051">
    <property type="term" value="P:metabolite repair"/>
    <property type="evidence" value="ECO:0007669"/>
    <property type="project" value="TreeGrafter"/>
</dbReference>
<comment type="catalytic activity">
    <reaction evidence="1 18 19">
        <text>(6R)-NADHX = (6S)-NADHX</text>
        <dbReference type="Rhea" id="RHEA:32215"/>
        <dbReference type="ChEBI" id="CHEBI:64074"/>
        <dbReference type="ChEBI" id="CHEBI:64075"/>
        <dbReference type="EC" id="5.1.99.6"/>
    </reaction>
</comment>
<feature type="binding site" evidence="18">
    <location>
        <position position="55"/>
    </location>
    <ligand>
        <name>K(+)</name>
        <dbReference type="ChEBI" id="CHEBI:29103"/>
    </ligand>
</feature>
<dbReference type="GO" id="GO:0052856">
    <property type="term" value="F:NAD(P)HX epimerase activity"/>
    <property type="evidence" value="ECO:0007669"/>
    <property type="project" value="UniProtKB-UniRule"/>
</dbReference>
<dbReference type="KEGG" id="upl:DSM104440_02132"/>
<keyword evidence="11 18" id="KW-0413">Isomerase</keyword>
<comment type="function">
    <text evidence="18">Catalyzes the epimerization of the S- and R-forms of NAD(P)HX, a damaged form of NAD(P)H that is a result of enzymatic or heat-dependent hydration. This is a prerequisite for the S-specific NAD(P)H-hydrate dehydratase to allow the repair of both epimers of NAD(P)HX.</text>
</comment>
<evidence type="ECO:0000256" key="13">
    <source>
        <dbReference type="ARBA" id="ARBA00023268"/>
    </source>
</evidence>
<feature type="binding site" evidence="18">
    <location>
        <begin position="54"/>
        <end position="58"/>
    </location>
    <ligand>
        <name>(6S)-NADPHX</name>
        <dbReference type="ChEBI" id="CHEBI:64076"/>
    </ligand>
</feature>
<evidence type="ECO:0000256" key="12">
    <source>
        <dbReference type="ARBA" id="ARBA00023239"/>
    </source>
</evidence>
<evidence type="ECO:0000256" key="15">
    <source>
        <dbReference type="ARBA" id="ARBA00048238"/>
    </source>
</evidence>
<keyword evidence="13" id="KW-0511">Multifunctional enzyme</keyword>
<feature type="binding site" evidence="17">
    <location>
        <position position="362"/>
    </location>
    <ligand>
        <name>(6S)-NADPHX</name>
        <dbReference type="ChEBI" id="CHEBI:64076"/>
    </ligand>
</feature>
<evidence type="ECO:0000256" key="16">
    <source>
        <dbReference type="ARBA" id="ARBA00049209"/>
    </source>
</evidence>
<dbReference type="AlphaFoldDB" id="A0A6M4H9A7"/>
<proteinExistence type="inferred from homology"/>
<feature type="binding site" evidence="17">
    <location>
        <begin position="399"/>
        <end position="403"/>
    </location>
    <ligand>
        <name>AMP</name>
        <dbReference type="ChEBI" id="CHEBI:456215"/>
    </ligand>
</feature>
<dbReference type="EC" id="5.1.99.6" evidence="19"/>
<feature type="binding site" evidence="18">
    <location>
        <position position="150"/>
    </location>
    <ligand>
        <name>(6S)-NADPHX</name>
        <dbReference type="ChEBI" id="CHEBI:64076"/>
    </ligand>
</feature>
<dbReference type="Pfam" id="PF01256">
    <property type="entry name" value="Carb_kinase"/>
    <property type="match status" value="1"/>
</dbReference>
<sequence>MTSLYLAREIRALEARAPAGVSLMERAGRAVAELASGLAAETGEAILVVAGEGNNGGDAWVAADRLRESFHRVTVLDAGKGEPAATEARAAKSRFVAGGGEVVREWPERLQPALIIDGLLGIGLSRDVQGRYATHVDQINHANALVLAIDVPSGLDANTGAVRGSAVRADHTITFLAAKPGLYTGDGLDHAGQVHVDTLGITPPAETLHGTLLSPDALRGWLAPRSRNSHKGSFRTLGVVGGTRGMAGAALIAARAGLFAGAGKVYVGLLAETLAYDPGAPELMLRSVDDTLEADVIVAGPGAGLSPSATSRSTFERSTLPTIIEMEKPIVLDADALNAIAVQDALQASLQARTLPAILTPHPGEAARLLRSTIAEVQRDRIGAAVALAKKYNAHVVVKGAGSVCATPHGEWSINATGNPGLASGGTGDALAGLIGAMLCQGLAPGRALAYAVCLHGAAADACVAQGTGPTGLTATDVILAARRVLNDWIQVS</sequence>